<keyword evidence="3" id="KW-1185">Reference proteome</keyword>
<feature type="compositionally biased region" description="Basic and acidic residues" evidence="1">
    <location>
        <begin position="1"/>
        <end position="21"/>
    </location>
</feature>
<dbReference type="AlphaFoldDB" id="A0AAI9UUT7"/>
<dbReference type="Proteomes" id="UP001239213">
    <property type="component" value="Unassembled WGS sequence"/>
</dbReference>
<reference evidence="2" key="1">
    <citation type="submission" date="2016-11" db="EMBL/GenBank/DDBJ databases">
        <title>The genome sequence of Colletotrichum cuscutae.</title>
        <authorList>
            <person name="Baroncelli R."/>
        </authorList>
    </citation>
    <scope>NUCLEOTIDE SEQUENCE</scope>
    <source>
        <strain evidence="2">IMI 304802</strain>
    </source>
</reference>
<protein>
    <submittedName>
        <fullName evidence="2">Uncharacterized protein</fullName>
    </submittedName>
</protein>
<sequence>MHRLEHTTDTEQEDSHSHTDSDTSALFSSVHHTKVELSELLQTCPWRRRLLPCIRHPIDSLESWTAAGFPLPHLIFPRLDLIARCRCICTAALVDGVRENASEEKDEDEVPCCRTGTHVTLEPRIALPKGDCFPERRRSALHVSIKQESQDICSSKGDTRAAQGNHRCLDQRFYSRTSLLC</sequence>
<evidence type="ECO:0000313" key="3">
    <source>
        <dbReference type="Proteomes" id="UP001239213"/>
    </source>
</evidence>
<name>A0AAI9UUT7_9PEZI</name>
<accession>A0AAI9UUT7</accession>
<dbReference type="EMBL" id="MPDP01000266">
    <property type="protein sequence ID" value="KAK1463828.1"/>
    <property type="molecule type" value="Genomic_DNA"/>
</dbReference>
<gene>
    <name evidence="2" type="ORF">CCUS01_08242</name>
</gene>
<evidence type="ECO:0000313" key="2">
    <source>
        <dbReference type="EMBL" id="KAK1463828.1"/>
    </source>
</evidence>
<feature type="region of interest" description="Disordered" evidence="1">
    <location>
        <begin position="1"/>
        <end position="23"/>
    </location>
</feature>
<organism evidence="2 3">
    <name type="scientific">Colletotrichum cuscutae</name>
    <dbReference type="NCBI Taxonomy" id="1209917"/>
    <lineage>
        <taxon>Eukaryota</taxon>
        <taxon>Fungi</taxon>
        <taxon>Dikarya</taxon>
        <taxon>Ascomycota</taxon>
        <taxon>Pezizomycotina</taxon>
        <taxon>Sordariomycetes</taxon>
        <taxon>Hypocreomycetidae</taxon>
        <taxon>Glomerellales</taxon>
        <taxon>Glomerellaceae</taxon>
        <taxon>Colletotrichum</taxon>
        <taxon>Colletotrichum acutatum species complex</taxon>
    </lineage>
</organism>
<comment type="caution">
    <text evidence="2">The sequence shown here is derived from an EMBL/GenBank/DDBJ whole genome shotgun (WGS) entry which is preliminary data.</text>
</comment>
<proteinExistence type="predicted"/>
<evidence type="ECO:0000256" key="1">
    <source>
        <dbReference type="SAM" id="MobiDB-lite"/>
    </source>
</evidence>